<evidence type="ECO:0000259" key="2">
    <source>
        <dbReference type="Pfam" id="PF07510"/>
    </source>
</evidence>
<evidence type="ECO:0008006" key="5">
    <source>
        <dbReference type="Google" id="ProtNLM"/>
    </source>
</evidence>
<keyword evidence="4" id="KW-1185">Reference proteome</keyword>
<accession>Q4FRY4</accession>
<dbReference type="InterPro" id="IPR004919">
    <property type="entry name" value="GmrSD_N"/>
</dbReference>
<dbReference type="PANTHER" id="PTHR35149">
    <property type="entry name" value="SLL5132 PROTEIN"/>
    <property type="match status" value="1"/>
</dbReference>
<dbReference type="eggNOG" id="COG1479">
    <property type="taxonomic scope" value="Bacteria"/>
</dbReference>
<dbReference type="InterPro" id="IPR011089">
    <property type="entry name" value="GmrSD_C"/>
</dbReference>
<organism evidence="3 4">
    <name type="scientific">Psychrobacter arcticus (strain DSM 17307 / VKM B-2377 / 273-4)</name>
    <dbReference type="NCBI Taxonomy" id="259536"/>
    <lineage>
        <taxon>Bacteria</taxon>
        <taxon>Pseudomonadati</taxon>
        <taxon>Pseudomonadota</taxon>
        <taxon>Gammaproteobacteria</taxon>
        <taxon>Moraxellales</taxon>
        <taxon>Moraxellaceae</taxon>
        <taxon>Psychrobacter</taxon>
    </lineage>
</organism>
<feature type="domain" description="GmrSD restriction endonucleases N-terminal" evidence="1">
    <location>
        <begin position="12"/>
        <end position="219"/>
    </location>
</feature>
<dbReference type="OrthoDB" id="9798761at2"/>
<dbReference type="Pfam" id="PF03235">
    <property type="entry name" value="GmrSD_N"/>
    <property type="match status" value="1"/>
</dbReference>
<gene>
    <name evidence="3" type="ordered locus">Psyc_1376</name>
</gene>
<dbReference type="HOGENOM" id="CLU_023391_0_0_6"/>
<dbReference type="PANTHER" id="PTHR35149:SF1">
    <property type="entry name" value="DUF5655 DOMAIN-CONTAINING PROTEIN"/>
    <property type="match status" value="1"/>
</dbReference>
<name>Q4FRY4_PSYA2</name>
<evidence type="ECO:0000313" key="4">
    <source>
        <dbReference type="Proteomes" id="UP000000546"/>
    </source>
</evidence>
<dbReference type="Proteomes" id="UP000000546">
    <property type="component" value="Chromosome"/>
</dbReference>
<evidence type="ECO:0000259" key="1">
    <source>
        <dbReference type="Pfam" id="PF03235"/>
    </source>
</evidence>
<feature type="domain" description="GmrSD restriction endonucleases C-terminal" evidence="2">
    <location>
        <begin position="550"/>
        <end position="666"/>
    </location>
</feature>
<sequence length="680" mass="78993">MSSNKEYSLTIQTLLNEDNYRVPVYQRNYDWEEAQIRQLINDIQDFSLKGNSQTYYLGSLVVHKRADYFEILDGQQRFTTLSLLACYLKYRLPSIFPEYKRPNLCFESRPKSDLAVNRLFEVFNSQTSTDNIFSNLIETSYSKEFNSSIFNGFKIIERVISETFKQENKLEVFASYLLNNVQIFRITVPKNTDVTHYFEVMNNRGEQLEKHEVVKAHLLSIIQESDLHNKDIAMATLQKVWLACADMNSYVQTGFSVAERKAIFGSSAEDFIIDSFDKIAIAVLGKDYKNSSDGENNKIEPLSLTTSIDKGAIHKPDKQRITDTRDIKQERFDSVIDFPNFLMHVLRIYHNPPSNSIQELPALDDKSLLSAFDNFKDLQAIKVKEFIFTLLKTRYLFDRYIIKRDNASNRESWALKRYKLYESSSSNYVDSFSGDEDHLNDSTLSCLMLISAFHVSYPTNSRKNWLSAVLYWLSQDKSSVPINAENYLGFLESLAQAFMANRYLIAKPNDYSKFMYADCAELSVLPYELSDPNHDFESHLGYDKVAVFVFNYLDYLLWKDSNVSIPKKKEFRFSFKSSKEHFSPQTSRINEILPEAKLHSFGNLCLMGSSENSSLSNDTPRQKTEILNSQRNRMAPLSLKLELMMQTAQENWNIKNIDSHRYDMVKILQEDIEQKLKRIA</sequence>
<reference evidence="3 4" key="1">
    <citation type="journal article" date="2010" name="Appl. Environ. Microbiol.">
        <title>The genome sequence of Psychrobacter arcticus 273-4, a psychroactive Siberian permafrost bacterium, reveals mechanisms for adaptation to low-temperature growth.</title>
        <authorList>
            <person name="Ayala-del-Rio H.L."/>
            <person name="Chain P.S."/>
            <person name="Grzymski J.J."/>
            <person name="Ponder M.A."/>
            <person name="Ivanova N."/>
            <person name="Bergholz P.W."/>
            <person name="Di Bartolo G."/>
            <person name="Hauser L."/>
            <person name="Land M."/>
            <person name="Bakermans C."/>
            <person name="Rodrigues D."/>
            <person name="Klappenbach J."/>
            <person name="Zarka D."/>
            <person name="Larimer F."/>
            <person name="Richardson P."/>
            <person name="Murray A."/>
            <person name="Thomashow M."/>
            <person name="Tiedje J.M."/>
        </authorList>
    </citation>
    <scope>NUCLEOTIDE SEQUENCE [LARGE SCALE GENOMIC DNA]</scope>
    <source>
        <strain evidence="4">DSM 17307 / VKM B-2377 / 273-4</strain>
    </source>
</reference>
<dbReference type="KEGG" id="par:Psyc_1376"/>
<dbReference type="AlphaFoldDB" id="Q4FRY4"/>
<dbReference type="Pfam" id="PF07510">
    <property type="entry name" value="GmrSD_C"/>
    <property type="match status" value="1"/>
</dbReference>
<proteinExistence type="predicted"/>
<dbReference type="EMBL" id="CP000082">
    <property type="protein sequence ID" value="AAZ19224.1"/>
    <property type="molecule type" value="Genomic_DNA"/>
</dbReference>
<dbReference type="RefSeq" id="WP_011280645.1">
    <property type="nucleotide sequence ID" value="NC_007204.1"/>
</dbReference>
<evidence type="ECO:0000313" key="3">
    <source>
        <dbReference type="EMBL" id="AAZ19224.1"/>
    </source>
</evidence>
<protein>
    <recommendedName>
        <fullName evidence="5">DUF262 domain-containing protein</fullName>
    </recommendedName>
</protein>
<dbReference type="STRING" id="259536.Psyc_1376"/>